<feature type="region of interest" description="Disordered" evidence="5">
    <location>
        <begin position="582"/>
        <end position="622"/>
    </location>
</feature>
<feature type="compositionally biased region" description="Polar residues" evidence="5">
    <location>
        <begin position="283"/>
        <end position="295"/>
    </location>
</feature>
<evidence type="ECO:0000256" key="1">
    <source>
        <dbReference type="ARBA" id="ARBA00022723"/>
    </source>
</evidence>
<evidence type="ECO:0000259" key="6">
    <source>
        <dbReference type="PROSITE" id="PS50016"/>
    </source>
</evidence>
<evidence type="ECO:0000256" key="2">
    <source>
        <dbReference type="ARBA" id="ARBA00022771"/>
    </source>
</evidence>
<feature type="compositionally biased region" description="Low complexity" evidence="5">
    <location>
        <begin position="193"/>
        <end position="211"/>
    </location>
</feature>
<organism evidence="7 8">
    <name type="scientific">Hohenbuehelia grisea</name>
    <dbReference type="NCBI Taxonomy" id="104357"/>
    <lineage>
        <taxon>Eukaryota</taxon>
        <taxon>Fungi</taxon>
        <taxon>Dikarya</taxon>
        <taxon>Basidiomycota</taxon>
        <taxon>Agaricomycotina</taxon>
        <taxon>Agaricomycetes</taxon>
        <taxon>Agaricomycetidae</taxon>
        <taxon>Agaricales</taxon>
        <taxon>Pleurotineae</taxon>
        <taxon>Pleurotaceae</taxon>
        <taxon>Hohenbuehelia</taxon>
    </lineage>
</organism>
<feature type="compositionally biased region" description="Low complexity" evidence="5">
    <location>
        <begin position="418"/>
        <end position="437"/>
    </location>
</feature>
<dbReference type="InterPro" id="IPR001965">
    <property type="entry name" value="Znf_PHD"/>
</dbReference>
<feature type="compositionally biased region" description="Polar residues" evidence="5">
    <location>
        <begin position="319"/>
        <end position="329"/>
    </location>
</feature>
<reference evidence="8" key="1">
    <citation type="submission" date="2024-06" db="EMBL/GenBank/DDBJ databases">
        <title>Multi-omics analyses provide insights into the biosynthesis of the anticancer antibiotic pleurotin in Hohenbuehelia grisea.</title>
        <authorList>
            <person name="Weaver J.A."/>
            <person name="Alberti F."/>
        </authorList>
    </citation>
    <scope>NUCLEOTIDE SEQUENCE [LARGE SCALE GENOMIC DNA]</scope>
    <source>
        <strain evidence="8">T-177</strain>
    </source>
</reference>
<evidence type="ECO:0000313" key="7">
    <source>
        <dbReference type="EMBL" id="KAL0960615.1"/>
    </source>
</evidence>
<dbReference type="EMBL" id="JASNQZ010000001">
    <property type="protein sequence ID" value="KAL0960615.1"/>
    <property type="molecule type" value="Genomic_DNA"/>
</dbReference>
<gene>
    <name evidence="7" type="ORF">HGRIS_005647</name>
</gene>
<feature type="region of interest" description="Disordered" evidence="5">
    <location>
        <begin position="254"/>
        <end position="551"/>
    </location>
</feature>
<dbReference type="Gene3D" id="3.30.40.10">
    <property type="entry name" value="Zinc/RING finger domain, C3HC4 (zinc finger)"/>
    <property type="match status" value="1"/>
</dbReference>
<feature type="compositionally biased region" description="Low complexity" evidence="5">
    <location>
        <begin position="337"/>
        <end position="359"/>
    </location>
</feature>
<dbReference type="InterPro" id="IPR019787">
    <property type="entry name" value="Znf_PHD-finger"/>
</dbReference>
<dbReference type="Proteomes" id="UP001556367">
    <property type="component" value="Unassembled WGS sequence"/>
</dbReference>
<dbReference type="PROSITE" id="PS01359">
    <property type="entry name" value="ZF_PHD_1"/>
    <property type="match status" value="1"/>
</dbReference>
<feature type="compositionally biased region" description="Polar residues" evidence="5">
    <location>
        <begin position="254"/>
        <end position="263"/>
    </location>
</feature>
<keyword evidence="8" id="KW-1185">Reference proteome</keyword>
<feature type="region of interest" description="Disordered" evidence="5">
    <location>
        <begin position="90"/>
        <end position="229"/>
    </location>
</feature>
<evidence type="ECO:0000256" key="3">
    <source>
        <dbReference type="ARBA" id="ARBA00022833"/>
    </source>
</evidence>
<name>A0ABR3JYX8_9AGAR</name>
<accession>A0ABR3JYX8</accession>
<feature type="compositionally biased region" description="Polar residues" evidence="5">
    <location>
        <begin position="483"/>
        <end position="495"/>
    </location>
</feature>
<protein>
    <recommendedName>
        <fullName evidence="6">PHD-type domain-containing protein</fullName>
    </recommendedName>
</protein>
<feature type="domain" description="PHD-type" evidence="6">
    <location>
        <begin position="4"/>
        <end position="72"/>
    </location>
</feature>
<feature type="compositionally biased region" description="Polar residues" evidence="5">
    <location>
        <begin position="532"/>
        <end position="545"/>
    </location>
</feature>
<dbReference type="InterPro" id="IPR011011">
    <property type="entry name" value="Znf_FYVE_PHD"/>
</dbReference>
<proteinExistence type="predicted"/>
<evidence type="ECO:0000256" key="5">
    <source>
        <dbReference type="SAM" id="MobiDB-lite"/>
    </source>
</evidence>
<feature type="compositionally biased region" description="Low complexity" evidence="5">
    <location>
        <begin position="373"/>
        <end position="400"/>
    </location>
</feature>
<dbReference type="SUPFAM" id="SSF57903">
    <property type="entry name" value="FYVE/PHD zinc finger"/>
    <property type="match status" value="1"/>
</dbReference>
<dbReference type="PROSITE" id="PS50016">
    <property type="entry name" value="ZF_PHD_2"/>
    <property type="match status" value="1"/>
</dbReference>
<dbReference type="InterPro" id="IPR019786">
    <property type="entry name" value="Zinc_finger_PHD-type_CS"/>
</dbReference>
<evidence type="ECO:0000313" key="8">
    <source>
        <dbReference type="Proteomes" id="UP001556367"/>
    </source>
</evidence>
<dbReference type="InterPro" id="IPR013083">
    <property type="entry name" value="Znf_RING/FYVE/PHD"/>
</dbReference>
<feature type="compositionally biased region" description="Low complexity" evidence="5">
    <location>
        <begin position="150"/>
        <end position="164"/>
    </location>
</feature>
<sequence>MRSTTRCAKCRTADSGAPNFLLTCNGCSFSWHHRCHLPPLTDKALMELLTASNRKDPEHGIESWKCRDCRPKELIVLDESDDDEIQEISPDISSRSAPILPMVAPVPKPAASGSGMRTAPSVKTSTSWGRPPNVEPARSSGGNSPAMHALSNSLQSTSLTQNTSGPSPTVQAPERLQVSDAHSRSRATAVSNTTSIPQAQTASSSSTVSPSHNPLGASTTATPILSPGHSVLPPSLGRIAYVALSRTGNSLGLQTSQVQTATPEDNAPPGHSTSHLTTGIVGSPQQEPLTGTSPLRSAPIQHRRGGGPRDLPGPVIPQKTATASVTKSPVLSPKPAISISPSVPPVVRATASSSRVSDVQHVPSLQQHHDAPSRVSSSASRVSSSHQTSSQRTQNRTPTTYIGHIDIPSSSDEDGGVRSQPPSRSLSSRSRSRTLTPGFGEQVRPGSRQSKSATIPARIPSASCLTMDVDSDDDLPMDILPSRSTTANQPRSGRNLQIDDSRLPTKTTSRAMPPPTNTMGRRSPLHPPLSASRPTDTPFVASQPSFRAPRSPSVEVLSVYMAQPREPTPVRAMSNFVNDDWYYDPPPEAPQTPVPGTPLPHSSPPPSPPPGPGSPMHISIPSSPLRQDAAVTPVVAIMPSSNVQLEGLFDYISAEGDAGVIWRNAAARKRTGISAHGTRRRKGQARYLNGPMQASLQDKSLNYHYDSWIHGKGTCNTE</sequence>
<comment type="caution">
    <text evidence="7">The sequence shown here is derived from an EMBL/GenBank/DDBJ whole genome shotgun (WGS) entry which is preliminary data.</text>
</comment>
<dbReference type="SMART" id="SM00249">
    <property type="entry name" value="PHD"/>
    <property type="match status" value="1"/>
</dbReference>
<keyword evidence="3" id="KW-0862">Zinc</keyword>
<keyword evidence="2 4" id="KW-0863">Zinc-finger</keyword>
<keyword evidence="1" id="KW-0479">Metal-binding</keyword>
<evidence type="ECO:0000256" key="4">
    <source>
        <dbReference type="PROSITE-ProRule" id="PRU00146"/>
    </source>
</evidence>
<feature type="compositionally biased region" description="Pro residues" evidence="5">
    <location>
        <begin position="584"/>
        <end position="613"/>
    </location>
</feature>